<feature type="repeat" description="TPR" evidence="3">
    <location>
        <begin position="82"/>
        <end position="115"/>
    </location>
</feature>
<dbReference type="InterPro" id="IPR019734">
    <property type="entry name" value="TPR_rpt"/>
</dbReference>
<gene>
    <name evidence="5" type="ORF">CUN59_06930</name>
</gene>
<name>A0A2S6CW80_9CYAN</name>
<sequence length="220" mass="24809">MKKWKLTITIFTFGTILFSPKVSAQNLSNLSASTSKLPLLAQSPPKDAVVYFHRGLNRYTFGDIPGAIAEYNQALILHPNFAEVYYQRGISRHKLRDLQGAMADFNQAINISSNYPGIYNNRGLARHDLKDYQGAMADFNQALLLNPNFPEAYQNRAITRNALGDKQGAISDLNAAANLFQTQKRMKNYQEVLDLIKNHLSQPNGNRYNKKLDSQSELLD</sequence>
<dbReference type="Pfam" id="PF13414">
    <property type="entry name" value="TPR_11"/>
    <property type="match status" value="1"/>
</dbReference>
<feature type="repeat" description="TPR" evidence="3">
    <location>
        <begin position="116"/>
        <end position="149"/>
    </location>
</feature>
<evidence type="ECO:0000256" key="2">
    <source>
        <dbReference type="ARBA" id="ARBA00022803"/>
    </source>
</evidence>
<dbReference type="Gene3D" id="1.25.40.10">
    <property type="entry name" value="Tetratricopeptide repeat domain"/>
    <property type="match status" value="2"/>
</dbReference>
<feature type="repeat" description="TPR" evidence="3">
    <location>
        <begin position="48"/>
        <end position="81"/>
    </location>
</feature>
<keyword evidence="2 3" id="KW-0802">TPR repeat</keyword>
<dbReference type="InterPro" id="IPR050498">
    <property type="entry name" value="Ycf3"/>
</dbReference>
<feature type="signal peptide" evidence="4">
    <location>
        <begin position="1"/>
        <end position="24"/>
    </location>
</feature>
<dbReference type="PANTHER" id="PTHR44858:SF1">
    <property type="entry name" value="UDP-N-ACETYLGLUCOSAMINE--PEPTIDE N-ACETYLGLUCOSAMINYLTRANSFERASE SPINDLY-RELATED"/>
    <property type="match status" value="1"/>
</dbReference>
<dbReference type="SUPFAM" id="SSF48452">
    <property type="entry name" value="TPR-like"/>
    <property type="match status" value="1"/>
</dbReference>
<evidence type="ECO:0000256" key="1">
    <source>
        <dbReference type="ARBA" id="ARBA00022737"/>
    </source>
</evidence>
<dbReference type="SMART" id="SM00028">
    <property type="entry name" value="TPR"/>
    <property type="match status" value="4"/>
</dbReference>
<organism evidence="5 6">
    <name type="scientific">Cuspidothrix issatschenkoi CHARLIE-1</name>
    <dbReference type="NCBI Taxonomy" id="2052836"/>
    <lineage>
        <taxon>Bacteria</taxon>
        <taxon>Bacillati</taxon>
        <taxon>Cyanobacteriota</taxon>
        <taxon>Cyanophyceae</taxon>
        <taxon>Nostocales</taxon>
        <taxon>Aphanizomenonaceae</taxon>
        <taxon>Cuspidothrix</taxon>
    </lineage>
</organism>
<evidence type="ECO:0000256" key="4">
    <source>
        <dbReference type="SAM" id="SignalP"/>
    </source>
</evidence>
<dbReference type="PROSITE" id="PS50005">
    <property type="entry name" value="TPR"/>
    <property type="match status" value="3"/>
</dbReference>
<dbReference type="GO" id="GO:0009279">
    <property type="term" value="C:cell outer membrane"/>
    <property type="evidence" value="ECO:0007669"/>
    <property type="project" value="TreeGrafter"/>
</dbReference>
<evidence type="ECO:0000256" key="3">
    <source>
        <dbReference type="PROSITE-ProRule" id="PRU00339"/>
    </source>
</evidence>
<protein>
    <submittedName>
        <fullName evidence="5">Uncharacterized protein</fullName>
    </submittedName>
</protein>
<dbReference type="GO" id="GO:0046813">
    <property type="term" value="P:receptor-mediated virion attachment to host cell"/>
    <property type="evidence" value="ECO:0007669"/>
    <property type="project" value="TreeGrafter"/>
</dbReference>
<dbReference type="Proteomes" id="UP000239589">
    <property type="component" value="Unassembled WGS sequence"/>
</dbReference>
<keyword evidence="4" id="KW-0732">Signal</keyword>
<comment type="caution">
    <text evidence="5">The sequence shown here is derived from an EMBL/GenBank/DDBJ whole genome shotgun (WGS) entry which is preliminary data.</text>
</comment>
<accession>A0A2S6CW80</accession>
<keyword evidence="6" id="KW-1185">Reference proteome</keyword>
<dbReference type="EMBL" id="PGEM01000039">
    <property type="protein sequence ID" value="PPJ64018.1"/>
    <property type="molecule type" value="Genomic_DNA"/>
</dbReference>
<reference evidence="5 6" key="1">
    <citation type="submission" date="2018-02" db="EMBL/GenBank/DDBJ databases">
        <title>Discovery of a pederin family compound in a non-symbiotic bloom-forming cyanobacterium.</title>
        <authorList>
            <person name="Kust A."/>
            <person name="Mares J."/>
            <person name="Jokela J."/>
            <person name="Urajova P."/>
            <person name="Hajek J."/>
            <person name="Saurav K."/>
            <person name="Voracova K."/>
            <person name="Fewer D.P."/>
            <person name="Haapaniemi E."/>
            <person name="Permi P."/>
            <person name="Rehakova K."/>
            <person name="Sivonen K."/>
            <person name="Hrouzek P."/>
        </authorList>
    </citation>
    <scope>NUCLEOTIDE SEQUENCE [LARGE SCALE GENOMIC DNA]</scope>
    <source>
        <strain evidence="5 6">CHARLIE-1</strain>
    </source>
</reference>
<dbReference type="AlphaFoldDB" id="A0A2S6CW80"/>
<evidence type="ECO:0000313" key="5">
    <source>
        <dbReference type="EMBL" id="PPJ64018.1"/>
    </source>
</evidence>
<dbReference type="RefSeq" id="WP_104387157.1">
    <property type="nucleotide sequence ID" value="NZ_PGEM01000039.1"/>
</dbReference>
<dbReference type="Pfam" id="PF00515">
    <property type="entry name" value="TPR_1"/>
    <property type="match status" value="1"/>
</dbReference>
<evidence type="ECO:0000313" key="6">
    <source>
        <dbReference type="Proteomes" id="UP000239589"/>
    </source>
</evidence>
<dbReference type="InterPro" id="IPR011990">
    <property type="entry name" value="TPR-like_helical_dom_sf"/>
</dbReference>
<dbReference type="PANTHER" id="PTHR44858">
    <property type="entry name" value="TETRATRICOPEPTIDE REPEAT PROTEIN 6"/>
    <property type="match status" value="1"/>
</dbReference>
<keyword evidence="1" id="KW-0677">Repeat</keyword>
<dbReference type="OrthoDB" id="421558at2"/>
<feature type="chain" id="PRO_5015754433" evidence="4">
    <location>
        <begin position="25"/>
        <end position="220"/>
    </location>
</feature>
<proteinExistence type="predicted"/>